<evidence type="ECO:0000313" key="2">
    <source>
        <dbReference type="Proteomes" id="UP000325315"/>
    </source>
</evidence>
<proteinExistence type="predicted"/>
<organism evidence="1 2">
    <name type="scientific">Gossypium australe</name>
    <dbReference type="NCBI Taxonomy" id="47621"/>
    <lineage>
        <taxon>Eukaryota</taxon>
        <taxon>Viridiplantae</taxon>
        <taxon>Streptophyta</taxon>
        <taxon>Embryophyta</taxon>
        <taxon>Tracheophyta</taxon>
        <taxon>Spermatophyta</taxon>
        <taxon>Magnoliopsida</taxon>
        <taxon>eudicotyledons</taxon>
        <taxon>Gunneridae</taxon>
        <taxon>Pentapetalae</taxon>
        <taxon>rosids</taxon>
        <taxon>malvids</taxon>
        <taxon>Malvales</taxon>
        <taxon>Malvaceae</taxon>
        <taxon>Malvoideae</taxon>
        <taxon>Gossypium</taxon>
    </lineage>
</organism>
<evidence type="ECO:0000313" key="1">
    <source>
        <dbReference type="EMBL" id="KAA3487720.1"/>
    </source>
</evidence>
<dbReference type="Proteomes" id="UP000325315">
    <property type="component" value="Unassembled WGS sequence"/>
</dbReference>
<dbReference type="AlphaFoldDB" id="A0A5B6X0I0"/>
<name>A0A5B6X0I0_9ROSI</name>
<dbReference type="EMBL" id="SMMG02000001">
    <property type="protein sequence ID" value="KAA3487720.1"/>
    <property type="molecule type" value="Genomic_DNA"/>
</dbReference>
<gene>
    <name evidence="1" type="ORF">EPI10_031532</name>
</gene>
<reference evidence="2" key="1">
    <citation type="journal article" date="2019" name="Plant Biotechnol. J.">
        <title>Genome sequencing of the Australian wild diploid species Gossypium australe highlights disease resistance and delayed gland morphogenesis.</title>
        <authorList>
            <person name="Cai Y."/>
            <person name="Cai X."/>
            <person name="Wang Q."/>
            <person name="Wang P."/>
            <person name="Zhang Y."/>
            <person name="Cai C."/>
            <person name="Xu Y."/>
            <person name="Wang K."/>
            <person name="Zhou Z."/>
            <person name="Wang C."/>
            <person name="Geng S."/>
            <person name="Li B."/>
            <person name="Dong Q."/>
            <person name="Hou Y."/>
            <person name="Wang H."/>
            <person name="Ai P."/>
            <person name="Liu Z."/>
            <person name="Yi F."/>
            <person name="Sun M."/>
            <person name="An G."/>
            <person name="Cheng J."/>
            <person name="Zhang Y."/>
            <person name="Shi Q."/>
            <person name="Xie Y."/>
            <person name="Shi X."/>
            <person name="Chang Y."/>
            <person name="Huang F."/>
            <person name="Chen Y."/>
            <person name="Hong S."/>
            <person name="Mi L."/>
            <person name="Sun Q."/>
            <person name="Zhang L."/>
            <person name="Zhou B."/>
            <person name="Peng R."/>
            <person name="Zhang X."/>
            <person name="Liu F."/>
        </authorList>
    </citation>
    <scope>NUCLEOTIDE SEQUENCE [LARGE SCALE GENOMIC DNA]</scope>
    <source>
        <strain evidence="2">cv. PA1801</strain>
    </source>
</reference>
<keyword evidence="2" id="KW-1185">Reference proteome</keyword>
<comment type="caution">
    <text evidence="1">The sequence shown here is derived from an EMBL/GenBank/DDBJ whole genome shotgun (WGS) entry which is preliminary data.</text>
</comment>
<accession>A0A5B6X0I0</accession>
<protein>
    <submittedName>
        <fullName evidence="1">Uncharacterized protein</fullName>
    </submittedName>
</protein>
<sequence>MLTRCCVHEFRDKIDIVTMFEKSRTFGLFTKCVWKIVKASEGSGTVEGHHHTTQLVLLDMACIG</sequence>